<organism evidence="2 3">
    <name type="scientific">Thalassobaculum litoreum DSM 18839</name>
    <dbReference type="NCBI Taxonomy" id="1123362"/>
    <lineage>
        <taxon>Bacteria</taxon>
        <taxon>Pseudomonadati</taxon>
        <taxon>Pseudomonadota</taxon>
        <taxon>Alphaproteobacteria</taxon>
        <taxon>Rhodospirillales</taxon>
        <taxon>Thalassobaculaceae</taxon>
        <taxon>Thalassobaculum</taxon>
    </lineage>
</organism>
<feature type="domain" description="Xylose isomerase-like TIM barrel" evidence="1">
    <location>
        <begin position="53"/>
        <end position="289"/>
    </location>
</feature>
<dbReference type="Gene3D" id="3.20.20.150">
    <property type="entry name" value="Divalent-metal-dependent TIM barrel enzymes"/>
    <property type="match status" value="1"/>
</dbReference>
<sequence>MVIKTWQGHPHQPFQMGSQAVPNPLRIAGIGANLGGVAGDLDAVRAQMNELIALGAEVVECYASDLGVVADAGLIPGRVAELREICAERPLAVTLHAPIPIDFMDRENIERHRAAARVSVELAAEIGAGIVVIHAGRASPEAWARDADGLLAFERDELSALGDIARDAGLRIALENISPNPAVIAGRLTSYSLDPAALARQLALVDHPGVTGCLDYSHANQGAGLLDLDPVAGARAMAPVTGHIHISEASGRPAIPSIAAQHDWMYFGIGDMHAPLGSGCMDLDALADVSDVLPGTYAILELQRHARAMLGDSLTRLRAFAGHVNALDRAA</sequence>
<dbReference type="PANTHER" id="PTHR12110:SF53">
    <property type="entry name" value="BLR5974 PROTEIN"/>
    <property type="match status" value="1"/>
</dbReference>
<name>A0A8G2EXE2_9PROT</name>
<reference evidence="2 3" key="1">
    <citation type="submission" date="2016-10" db="EMBL/GenBank/DDBJ databases">
        <authorList>
            <person name="Varghese N."/>
            <person name="Submissions S."/>
        </authorList>
    </citation>
    <scope>NUCLEOTIDE SEQUENCE [LARGE SCALE GENOMIC DNA]</scope>
    <source>
        <strain evidence="2 3">DSM 18839</strain>
    </source>
</reference>
<accession>A0A8G2EXE2</accession>
<dbReference type="PANTHER" id="PTHR12110">
    <property type="entry name" value="HYDROXYPYRUVATE ISOMERASE"/>
    <property type="match status" value="1"/>
</dbReference>
<dbReference type="Pfam" id="PF01261">
    <property type="entry name" value="AP_endonuc_2"/>
    <property type="match status" value="1"/>
</dbReference>
<dbReference type="SUPFAM" id="SSF51658">
    <property type="entry name" value="Xylose isomerase-like"/>
    <property type="match status" value="1"/>
</dbReference>
<keyword evidence="3" id="KW-1185">Reference proteome</keyword>
<dbReference type="InterPro" id="IPR013022">
    <property type="entry name" value="Xyl_isomerase-like_TIM-brl"/>
</dbReference>
<evidence type="ECO:0000313" key="3">
    <source>
        <dbReference type="Proteomes" id="UP000198615"/>
    </source>
</evidence>
<dbReference type="GO" id="GO:0016853">
    <property type="term" value="F:isomerase activity"/>
    <property type="evidence" value="ECO:0007669"/>
    <property type="project" value="UniProtKB-KW"/>
</dbReference>
<keyword evidence="2" id="KW-0413">Isomerase</keyword>
<protein>
    <submittedName>
        <fullName evidence="2">Sugar phosphate isomerase/epimerase</fullName>
    </submittedName>
</protein>
<evidence type="ECO:0000313" key="2">
    <source>
        <dbReference type="EMBL" id="SDG15680.1"/>
    </source>
</evidence>
<proteinExistence type="predicted"/>
<evidence type="ECO:0000259" key="1">
    <source>
        <dbReference type="Pfam" id="PF01261"/>
    </source>
</evidence>
<dbReference type="InterPro" id="IPR036237">
    <property type="entry name" value="Xyl_isomerase-like_sf"/>
</dbReference>
<dbReference type="Proteomes" id="UP000198615">
    <property type="component" value="Unassembled WGS sequence"/>
</dbReference>
<comment type="caution">
    <text evidence="2">The sequence shown here is derived from an EMBL/GenBank/DDBJ whole genome shotgun (WGS) entry which is preliminary data.</text>
</comment>
<gene>
    <name evidence="2" type="ORF">SAMN05660686_03543</name>
</gene>
<dbReference type="InterPro" id="IPR050312">
    <property type="entry name" value="IolE/XylAMocC-like"/>
</dbReference>
<dbReference type="EMBL" id="FNBW01000011">
    <property type="protein sequence ID" value="SDG15680.1"/>
    <property type="molecule type" value="Genomic_DNA"/>
</dbReference>
<dbReference type="AlphaFoldDB" id="A0A8G2EXE2"/>